<keyword evidence="3" id="KW-1185">Reference proteome</keyword>
<organism evidence="2 3">
    <name type="scientific">Symbiodinium microadriaticum</name>
    <name type="common">Dinoflagellate</name>
    <name type="synonym">Zooxanthella microadriatica</name>
    <dbReference type="NCBI Taxonomy" id="2951"/>
    <lineage>
        <taxon>Eukaryota</taxon>
        <taxon>Sar</taxon>
        <taxon>Alveolata</taxon>
        <taxon>Dinophyceae</taxon>
        <taxon>Suessiales</taxon>
        <taxon>Symbiodiniaceae</taxon>
        <taxon>Symbiodinium</taxon>
    </lineage>
</organism>
<accession>A0A1Q9EX57</accession>
<dbReference type="Proteomes" id="UP000186817">
    <property type="component" value="Unassembled WGS sequence"/>
</dbReference>
<gene>
    <name evidence="2" type="ORF">AK812_SmicGene4141</name>
</gene>
<evidence type="ECO:0000256" key="1">
    <source>
        <dbReference type="SAM" id="MobiDB-lite"/>
    </source>
</evidence>
<comment type="caution">
    <text evidence="2">The sequence shown here is derived from an EMBL/GenBank/DDBJ whole genome shotgun (WGS) entry which is preliminary data.</text>
</comment>
<sequence>MDSTILSHSDWANHKHCNLEPDKFVASVPLRQGLTAGCSRKVIFSPTMMLVWRMPARVTLDAACPKMRLQHWAAYCRCNKLVMKGKSLQLLAEQAFARLSHEGRKCVKRGRLRDLGNARKRATDLLKIQACSAGPAGLIAGASRQKQPLLAAAEVEKEEADWHLQKLKEEEQSRIVEEERRRLLEVHARGGLLDAAWFSGEVLPKHIQDIDDGWGSCMHWMLEGPNRVRDRCRDRTVDLYPLGVVSPHISAATERFAEIVQDVMESVQKEQTSSNGRWVLRNTFIELVEDGSPANADGFSSNCLMRASSDSVLYEGYSPNQAPQEVETKALSGSVGSEKASRRRARSGTHMKKSLRKWNNRFRKVREHYITKEQGYARL</sequence>
<feature type="region of interest" description="Disordered" evidence="1">
    <location>
        <begin position="320"/>
        <end position="353"/>
    </location>
</feature>
<protein>
    <submittedName>
        <fullName evidence="2">Uncharacterized protein</fullName>
    </submittedName>
</protein>
<dbReference type="EMBL" id="LSRX01000050">
    <property type="protein sequence ID" value="OLQ12034.1"/>
    <property type="molecule type" value="Genomic_DNA"/>
</dbReference>
<evidence type="ECO:0000313" key="2">
    <source>
        <dbReference type="EMBL" id="OLQ12034.1"/>
    </source>
</evidence>
<evidence type="ECO:0000313" key="3">
    <source>
        <dbReference type="Proteomes" id="UP000186817"/>
    </source>
</evidence>
<proteinExistence type="predicted"/>
<feature type="compositionally biased region" description="Basic residues" evidence="1">
    <location>
        <begin position="341"/>
        <end position="353"/>
    </location>
</feature>
<reference evidence="2 3" key="1">
    <citation type="submission" date="2016-02" db="EMBL/GenBank/DDBJ databases">
        <title>Genome analysis of coral dinoflagellate symbionts highlights evolutionary adaptations to a symbiotic lifestyle.</title>
        <authorList>
            <person name="Aranda M."/>
            <person name="Li Y."/>
            <person name="Liew Y.J."/>
            <person name="Baumgarten S."/>
            <person name="Simakov O."/>
            <person name="Wilson M."/>
            <person name="Piel J."/>
            <person name="Ashoor H."/>
            <person name="Bougouffa S."/>
            <person name="Bajic V.B."/>
            <person name="Ryu T."/>
            <person name="Ravasi T."/>
            <person name="Bayer T."/>
            <person name="Micklem G."/>
            <person name="Kim H."/>
            <person name="Bhak J."/>
            <person name="Lajeunesse T.C."/>
            <person name="Voolstra C.R."/>
        </authorList>
    </citation>
    <scope>NUCLEOTIDE SEQUENCE [LARGE SCALE GENOMIC DNA]</scope>
    <source>
        <strain evidence="2 3">CCMP2467</strain>
    </source>
</reference>
<dbReference type="AlphaFoldDB" id="A0A1Q9EX57"/>
<name>A0A1Q9EX57_SYMMI</name>